<reference evidence="2 3" key="1">
    <citation type="submission" date="2015-06" db="EMBL/GenBank/DDBJ databases">
        <title>Marinobacter subterrani, a genetically tractable neutrophilic iron-oxidizing strain isolated from the Soudan Iron Mine.</title>
        <authorList>
            <person name="Bonis B.M."/>
            <person name="Gralnick J.A."/>
        </authorList>
    </citation>
    <scope>NUCLEOTIDE SEQUENCE [LARGE SCALE GENOMIC DNA]</scope>
    <source>
        <strain evidence="2 3">JG233</strain>
    </source>
</reference>
<dbReference type="InterPro" id="IPR003779">
    <property type="entry name" value="CMD-like"/>
</dbReference>
<evidence type="ECO:0000313" key="3">
    <source>
        <dbReference type="Proteomes" id="UP000036102"/>
    </source>
</evidence>
<comment type="caution">
    <text evidence="2">The sequence shown here is derived from an EMBL/GenBank/DDBJ whole genome shotgun (WGS) entry which is preliminary data.</text>
</comment>
<accession>A0A0J7JEH4</accession>
<feature type="domain" description="Carboxymuconolactone decarboxylase-like" evidence="1">
    <location>
        <begin position="20"/>
        <end position="103"/>
    </location>
</feature>
<dbReference type="STRING" id="1658765.Msub_12390"/>
<evidence type="ECO:0000259" key="1">
    <source>
        <dbReference type="Pfam" id="PF02627"/>
    </source>
</evidence>
<keyword evidence="2" id="KW-0560">Oxidoreductase</keyword>
<dbReference type="EMBL" id="LFBU01000001">
    <property type="protein sequence ID" value="KMQ76181.1"/>
    <property type="molecule type" value="Genomic_DNA"/>
</dbReference>
<dbReference type="PANTHER" id="PTHR33930">
    <property type="entry name" value="ALKYL HYDROPEROXIDE REDUCTASE AHPD"/>
    <property type="match status" value="1"/>
</dbReference>
<evidence type="ECO:0000313" key="2">
    <source>
        <dbReference type="EMBL" id="KMQ76181.1"/>
    </source>
</evidence>
<dbReference type="SUPFAM" id="SSF69118">
    <property type="entry name" value="AhpD-like"/>
    <property type="match status" value="1"/>
</dbReference>
<dbReference type="InterPro" id="IPR029032">
    <property type="entry name" value="AhpD-like"/>
</dbReference>
<dbReference type="Proteomes" id="UP000036102">
    <property type="component" value="Unassembled WGS sequence"/>
</dbReference>
<dbReference type="OrthoDB" id="425264at2"/>
<dbReference type="RefSeq" id="WP_048496188.1">
    <property type="nucleotide sequence ID" value="NZ_LFBU01000001.1"/>
</dbReference>
<sequence>MDKHDSELPKTFVAFSERFPELQQAHKQLGKALADAGPLDEKMRALVKLGVCVGAGRESALKSHVRRSLELGLTREDIEHALVLGMNSTGFPATVAAWQWAQEALSQE</sequence>
<dbReference type="Gene3D" id="1.20.1290.10">
    <property type="entry name" value="AhpD-like"/>
    <property type="match status" value="1"/>
</dbReference>
<gene>
    <name evidence="2" type="ORF">Msub_12390</name>
</gene>
<dbReference type="PATRIC" id="fig|1658765.3.peg.2409"/>
<protein>
    <submittedName>
        <fullName evidence="2">Putative conserved protein YurZ, alkylhydroperoxidase/carboxymuconolactone decarboxylase family</fullName>
    </submittedName>
</protein>
<keyword evidence="3" id="KW-1185">Reference proteome</keyword>
<dbReference type="GO" id="GO:0051920">
    <property type="term" value="F:peroxiredoxin activity"/>
    <property type="evidence" value="ECO:0007669"/>
    <property type="project" value="InterPro"/>
</dbReference>
<dbReference type="PANTHER" id="PTHR33930:SF2">
    <property type="entry name" value="BLR3452 PROTEIN"/>
    <property type="match status" value="1"/>
</dbReference>
<dbReference type="Pfam" id="PF02627">
    <property type="entry name" value="CMD"/>
    <property type="match status" value="1"/>
</dbReference>
<name>A0A0J7JEH4_9GAMM</name>
<proteinExistence type="predicted"/>
<dbReference type="AlphaFoldDB" id="A0A0J7JEH4"/>
<keyword evidence="2" id="KW-0575">Peroxidase</keyword>
<organism evidence="2 3">
    <name type="scientific">Marinobacter subterrani</name>
    <dbReference type="NCBI Taxonomy" id="1658765"/>
    <lineage>
        <taxon>Bacteria</taxon>
        <taxon>Pseudomonadati</taxon>
        <taxon>Pseudomonadota</taxon>
        <taxon>Gammaproteobacteria</taxon>
        <taxon>Pseudomonadales</taxon>
        <taxon>Marinobacteraceae</taxon>
        <taxon>Marinobacter</taxon>
    </lineage>
</organism>